<evidence type="ECO:0000256" key="1">
    <source>
        <dbReference type="ARBA" id="ARBA00023015"/>
    </source>
</evidence>
<keyword evidence="1" id="KW-0805">Transcription regulation</keyword>
<keyword evidence="3" id="KW-0804">Transcription</keyword>
<feature type="domain" description="HTH hxlR-type" evidence="4">
    <location>
        <begin position="12"/>
        <end position="110"/>
    </location>
</feature>
<evidence type="ECO:0000259" key="4">
    <source>
        <dbReference type="PROSITE" id="PS51118"/>
    </source>
</evidence>
<dbReference type="RefSeq" id="WP_312869347.1">
    <property type="nucleotide sequence ID" value="NZ_JACHMO010000001.1"/>
</dbReference>
<dbReference type="PROSITE" id="PS51118">
    <property type="entry name" value="HTH_HXLR"/>
    <property type="match status" value="1"/>
</dbReference>
<dbReference type="Gene3D" id="3.30.1050.10">
    <property type="entry name" value="SCP2 sterol-binding domain"/>
    <property type="match status" value="1"/>
</dbReference>
<dbReference type="InterPro" id="IPR002577">
    <property type="entry name" value="HTH_HxlR"/>
</dbReference>
<dbReference type="InterPro" id="IPR036388">
    <property type="entry name" value="WH-like_DNA-bd_sf"/>
</dbReference>
<proteinExistence type="predicted"/>
<name>A0A7W9HKI8_9PSEU</name>
<dbReference type="InterPro" id="IPR036527">
    <property type="entry name" value="SCP2_sterol-bd_dom_sf"/>
</dbReference>
<dbReference type="CDD" id="cd00090">
    <property type="entry name" value="HTH_ARSR"/>
    <property type="match status" value="1"/>
</dbReference>
<dbReference type="InterPro" id="IPR011991">
    <property type="entry name" value="ArsR-like_HTH"/>
</dbReference>
<gene>
    <name evidence="5" type="ORF">F4560_003678</name>
</gene>
<dbReference type="SUPFAM" id="SSF55718">
    <property type="entry name" value="SCP-like"/>
    <property type="match status" value="1"/>
</dbReference>
<dbReference type="GO" id="GO:0003677">
    <property type="term" value="F:DNA binding"/>
    <property type="evidence" value="ECO:0007669"/>
    <property type="project" value="UniProtKB-KW"/>
</dbReference>
<dbReference type="AlphaFoldDB" id="A0A7W9HKI8"/>
<dbReference type="Pfam" id="PF01638">
    <property type="entry name" value="HxlR"/>
    <property type="match status" value="1"/>
</dbReference>
<reference evidence="5 6" key="1">
    <citation type="submission" date="2020-08" db="EMBL/GenBank/DDBJ databases">
        <title>Sequencing the genomes of 1000 actinobacteria strains.</title>
        <authorList>
            <person name="Klenk H.-P."/>
        </authorList>
    </citation>
    <scope>NUCLEOTIDE SEQUENCE [LARGE SCALE GENOMIC DNA]</scope>
    <source>
        <strain evidence="5 6">DSM 45486</strain>
    </source>
</reference>
<protein>
    <submittedName>
        <fullName evidence="5">DNA-binding HxlR family transcriptional regulator</fullName>
    </submittedName>
</protein>
<evidence type="ECO:0000313" key="5">
    <source>
        <dbReference type="EMBL" id="MBB5803910.1"/>
    </source>
</evidence>
<dbReference type="Pfam" id="PF02036">
    <property type="entry name" value="SCP2"/>
    <property type="match status" value="1"/>
</dbReference>
<dbReference type="PANTHER" id="PTHR33204:SF18">
    <property type="entry name" value="TRANSCRIPTIONAL REGULATORY PROTEIN"/>
    <property type="match status" value="1"/>
</dbReference>
<organism evidence="5 6">
    <name type="scientific">Saccharothrix ecbatanensis</name>
    <dbReference type="NCBI Taxonomy" id="1105145"/>
    <lineage>
        <taxon>Bacteria</taxon>
        <taxon>Bacillati</taxon>
        <taxon>Actinomycetota</taxon>
        <taxon>Actinomycetes</taxon>
        <taxon>Pseudonocardiales</taxon>
        <taxon>Pseudonocardiaceae</taxon>
        <taxon>Saccharothrix</taxon>
    </lineage>
</organism>
<dbReference type="PANTHER" id="PTHR33204">
    <property type="entry name" value="TRANSCRIPTIONAL REGULATOR, MARR FAMILY"/>
    <property type="match status" value="1"/>
</dbReference>
<sequence>MVAGKRDYGQFCGLAAGLNVVGERWTLLVIRELLVSPARFNEMMDNLPGIGPNLLAERLRMLADAGVVEQLPVVGDGRGKLYQLTERGAELRTPLPALTRWGMAFLGEDDEDGVVRPKWAFLAIQAMVREDAVPDVHEVYEFRIGDEAFLIEVKQGEAAFASGGAADPDVVVVGDPRTFVRLGANVVTPFIAIATGRVRIEGDPDAIHRCTRMLGWSEVARSDLPVSNQAGFRNSP</sequence>
<evidence type="ECO:0000313" key="6">
    <source>
        <dbReference type="Proteomes" id="UP000552097"/>
    </source>
</evidence>
<accession>A0A7W9HKI8</accession>
<dbReference type="InterPro" id="IPR003033">
    <property type="entry name" value="SCP2_sterol-bd_dom"/>
</dbReference>
<comment type="caution">
    <text evidence="5">The sequence shown here is derived from an EMBL/GenBank/DDBJ whole genome shotgun (WGS) entry which is preliminary data.</text>
</comment>
<evidence type="ECO:0000256" key="3">
    <source>
        <dbReference type="ARBA" id="ARBA00023163"/>
    </source>
</evidence>
<keyword evidence="6" id="KW-1185">Reference proteome</keyword>
<evidence type="ECO:0000256" key="2">
    <source>
        <dbReference type="ARBA" id="ARBA00023125"/>
    </source>
</evidence>
<keyword evidence="2 5" id="KW-0238">DNA-binding</keyword>
<dbReference type="Proteomes" id="UP000552097">
    <property type="component" value="Unassembled WGS sequence"/>
</dbReference>
<dbReference type="Gene3D" id="1.10.10.10">
    <property type="entry name" value="Winged helix-like DNA-binding domain superfamily/Winged helix DNA-binding domain"/>
    <property type="match status" value="1"/>
</dbReference>
<dbReference type="InterPro" id="IPR036390">
    <property type="entry name" value="WH_DNA-bd_sf"/>
</dbReference>
<dbReference type="SUPFAM" id="SSF46785">
    <property type="entry name" value="Winged helix' DNA-binding domain"/>
    <property type="match status" value="1"/>
</dbReference>
<dbReference type="EMBL" id="JACHMO010000001">
    <property type="protein sequence ID" value="MBB5803910.1"/>
    <property type="molecule type" value="Genomic_DNA"/>
</dbReference>